<dbReference type="OMA" id="ITHISFR"/>
<dbReference type="Pfam" id="PF13516">
    <property type="entry name" value="LRR_6"/>
    <property type="match status" value="4"/>
</dbReference>
<dbReference type="InterPro" id="IPR032675">
    <property type="entry name" value="LRR_dom_sf"/>
</dbReference>
<organism evidence="2 3">
    <name type="scientific">Stylonychia lemnae</name>
    <name type="common">Ciliate</name>
    <dbReference type="NCBI Taxonomy" id="5949"/>
    <lineage>
        <taxon>Eukaryota</taxon>
        <taxon>Sar</taxon>
        <taxon>Alveolata</taxon>
        <taxon>Ciliophora</taxon>
        <taxon>Intramacronucleata</taxon>
        <taxon>Spirotrichea</taxon>
        <taxon>Stichotrichia</taxon>
        <taxon>Sporadotrichida</taxon>
        <taxon>Oxytrichidae</taxon>
        <taxon>Stylonychinae</taxon>
        <taxon>Stylonychia</taxon>
    </lineage>
</organism>
<dbReference type="InParanoid" id="A0A078AWA8"/>
<protein>
    <recommendedName>
        <fullName evidence="4">Leucine Rich Repeat family protein</fullName>
    </recommendedName>
</protein>
<dbReference type="AlphaFoldDB" id="A0A078AWA8"/>
<name>A0A078AWA8_STYLE</name>
<dbReference type="OrthoDB" id="292937at2759"/>
<proteinExistence type="predicted"/>
<dbReference type="SUPFAM" id="SSF52047">
    <property type="entry name" value="RNI-like"/>
    <property type="match status" value="1"/>
</dbReference>
<keyword evidence="3" id="KW-1185">Reference proteome</keyword>
<dbReference type="PANTHER" id="PTHR24114">
    <property type="entry name" value="LEUCINE RICH REPEAT FAMILY PROTEIN"/>
    <property type="match status" value="1"/>
</dbReference>
<dbReference type="InterPro" id="IPR001611">
    <property type="entry name" value="Leu-rich_rpt"/>
</dbReference>
<dbReference type="InterPro" id="IPR052394">
    <property type="entry name" value="LRR-containing"/>
</dbReference>
<feature type="compositionally biased region" description="Polar residues" evidence="1">
    <location>
        <begin position="1040"/>
        <end position="1060"/>
    </location>
</feature>
<dbReference type="PANTHER" id="PTHR24114:SF2">
    <property type="entry name" value="F-BOX DOMAIN-CONTAINING PROTEIN-RELATED"/>
    <property type="match status" value="1"/>
</dbReference>
<feature type="region of interest" description="Disordered" evidence="1">
    <location>
        <begin position="996"/>
        <end position="1060"/>
    </location>
</feature>
<feature type="region of interest" description="Disordered" evidence="1">
    <location>
        <begin position="101"/>
        <end position="143"/>
    </location>
</feature>
<evidence type="ECO:0008006" key="4">
    <source>
        <dbReference type="Google" id="ProtNLM"/>
    </source>
</evidence>
<evidence type="ECO:0000313" key="3">
    <source>
        <dbReference type="Proteomes" id="UP000039865"/>
    </source>
</evidence>
<reference evidence="2 3" key="1">
    <citation type="submission" date="2014-06" db="EMBL/GenBank/DDBJ databases">
        <authorList>
            <person name="Swart Estienne"/>
        </authorList>
    </citation>
    <scope>NUCLEOTIDE SEQUENCE [LARGE SCALE GENOMIC DNA]</scope>
    <source>
        <strain evidence="2 3">130c</strain>
    </source>
</reference>
<feature type="compositionally biased region" description="Low complexity" evidence="1">
    <location>
        <begin position="295"/>
        <end position="305"/>
    </location>
</feature>
<dbReference type="SMART" id="SM00368">
    <property type="entry name" value="LRR_RI"/>
    <property type="match status" value="8"/>
</dbReference>
<feature type="compositionally biased region" description="Basic and acidic residues" evidence="1">
    <location>
        <begin position="1007"/>
        <end position="1021"/>
    </location>
</feature>
<dbReference type="Proteomes" id="UP000039865">
    <property type="component" value="Unassembled WGS sequence"/>
</dbReference>
<feature type="compositionally biased region" description="Polar residues" evidence="1">
    <location>
        <begin position="119"/>
        <end position="136"/>
    </location>
</feature>
<sequence>MSQGVGIVIKSQHLNQTAKNILKDNKARLRLIIEHTSNESKQAVEKSVRKEESGNYYVDYNNISLARKVGVMKSFIKDRPKSAFSLQQKFNPQQRRLKLQQINNTSQSKKRNVDEFDEQISSAKRPNTRGTSQPSQKGIRPGSLNQSQIDMMYMTQNQNITKLNNNGFINSNHQSSQNNLNMFTKPRISSQNENYFSQQNSSRGGFIDIRRPSSNIQSQRGSIIFMNAPNISNPKQVFGSRGVSKTRQSNYQMYSNSPSIDDSKSIEQVISALSTNNRPTRQSSPIQSNRLTNRQSQYPQQQINQSGNSNPQGHRKIKSMQSSLNNFSFHNPPQRDNSLEYIDEYGQSPNLSVNIHSQFYDNNHNQQMQELIRRILMNKQRMNSAIIDIDTVVDSKEPTLFEDEVHRLFKAKCEDLLIPAYQTQLQRFQELCKRVSINREIRFPEMGLSQNFASSLKQILLDPNNHRISKIDLHKNNLADHGVKILMKAMKQNKTVIHLDVSSNEICNDGMIAIFRALQKNESIISLNVSTRDGISRNRISSTGIQELSKMLVVNKFITILDLSSIGLGNEGINKICDAFMDEQNPCSLQSLQCQMSEISQFEVFEKLKLAITKSQLRELDLSYNHIGNKGIRQIAMALGTKNYLEKLNVTSCKFTFKGAQSLFSVLSRNIKLRELIVDRNYLEGKRLRVLRETLMNNNGLLYLSMNQCQLEVDGAYFIAQGLLKNKKLKTIRLSNNNFGDEDKGAINFARGLSKNQSLITLSLKQNQIQRDGGLAIKEAISEHTSLLKVFLENNAVNVRDVEEINKFTKRNREKFGRQKMPQFQNELRFLVLNNKQQELDDTFKQIAFAKQNKEQIHERIEQLKDNLEYVKTQKDYKLEEYQLISLEMQEFINQLEVEVKQMDTKQQQKRLDLEIQVKRQDYALRDIDQENAALKEEIRKSLRLVRIKRGYFQDEVDKVKEELKIQLQKLEVNSMLQSSKQFELDRFIKLQEDQNKQLEQEQQQKQNEEEQKHAENEKQHNGGKKGGGKSPQKKQRKQSANNKNRIGNNNQDLLPQNTTNLNFLEDQVAVIVEQKGKKAKSKEKKSGK</sequence>
<gene>
    <name evidence="2" type="primary">Contig13037.g13899</name>
    <name evidence="2" type="ORF">STYLEM_15519</name>
</gene>
<evidence type="ECO:0000313" key="2">
    <source>
        <dbReference type="EMBL" id="CDW86424.1"/>
    </source>
</evidence>
<feature type="compositionally biased region" description="Polar residues" evidence="1">
    <location>
        <begin position="273"/>
        <end position="294"/>
    </location>
</feature>
<dbReference type="Gene3D" id="3.80.10.10">
    <property type="entry name" value="Ribonuclease Inhibitor"/>
    <property type="match status" value="4"/>
</dbReference>
<dbReference type="EMBL" id="CCKQ01014630">
    <property type="protein sequence ID" value="CDW86424.1"/>
    <property type="molecule type" value="Genomic_DNA"/>
</dbReference>
<evidence type="ECO:0000256" key="1">
    <source>
        <dbReference type="SAM" id="MobiDB-lite"/>
    </source>
</evidence>
<feature type="region of interest" description="Disordered" evidence="1">
    <location>
        <begin position="273"/>
        <end position="316"/>
    </location>
</feature>
<accession>A0A078AWA8</accession>
<feature type="compositionally biased region" description="Basic residues" evidence="1">
    <location>
        <begin position="1022"/>
        <end position="1038"/>
    </location>
</feature>